<feature type="transmembrane region" description="Helical" evidence="1">
    <location>
        <begin position="15"/>
        <end position="34"/>
    </location>
</feature>
<evidence type="ECO:0000256" key="1">
    <source>
        <dbReference type="SAM" id="Phobius"/>
    </source>
</evidence>
<protein>
    <submittedName>
        <fullName evidence="2">Type II secretion system protein</fullName>
    </submittedName>
</protein>
<keyword evidence="3" id="KW-1185">Reference proteome</keyword>
<reference evidence="2 3" key="1">
    <citation type="submission" date="2020-08" db="EMBL/GenBank/DDBJ databases">
        <title>Novel species isolated from subtropical streams in China.</title>
        <authorList>
            <person name="Lu H."/>
        </authorList>
    </citation>
    <scope>NUCLEOTIDE SEQUENCE [LARGE SCALE GENOMIC DNA]</scope>
    <source>
        <strain evidence="2 3">LX15W</strain>
    </source>
</reference>
<sequence length="160" mass="18020">MCPGDRNVEHRQSGFTYVAMLFALVIFGIGLAAIGESWSAASRREKEEELISIGSAYAHAIAAYYVQSPGTPKSYPQHLEDLLEDKRFVGVVRHLRKVYRDPLTRDGKWGVVRASDGGIMGVYSLSEMEVLRKRPLTSVNGVMITGTRYSDWKFVYKEKQ</sequence>
<accession>A0ABR6YB20</accession>
<keyword evidence="1" id="KW-1133">Transmembrane helix</keyword>
<name>A0ABR6YB20_9BURK</name>
<evidence type="ECO:0000313" key="3">
    <source>
        <dbReference type="Proteomes" id="UP000624279"/>
    </source>
</evidence>
<gene>
    <name evidence="2" type="ORF">H8K55_09555</name>
</gene>
<dbReference type="EMBL" id="JACOGA010000008">
    <property type="protein sequence ID" value="MBC3873835.1"/>
    <property type="molecule type" value="Genomic_DNA"/>
</dbReference>
<dbReference type="Proteomes" id="UP000624279">
    <property type="component" value="Unassembled WGS sequence"/>
</dbReference>
<proteinExistence type="predicted"/>
<organism evidence="2 3">
    <name type="scientific">Undibacterium flavidum</name>
    <dbReference type="NCBI Taxonomy" id="2762297"/>
    <lineage>
        <taxon>Bacteria</taxon>
        <taxon>Pseudomonadati</taxon>
        <taxon>Pseudomonadota</taxon>
        <taxon>Betaproteobacteria</taxon>
        <taxon>Burkholderiales</taxon>
        <taxon>Oxalobacteraceae</taxon>
        <taxon>Undibacterium</taxon>
    </lineage>
</organism>
<evidence type="ECO:0000313" key="2">
    <source>
        <dbReference type="EMBL" id="MBC3873835.1"/>
    </source>
</evidence>
<keyword evidence="1" id="KW-0812">Transmembrane</keyword>
<keyword evidence="1" id="KW-0472">Membrane</keyword>
<comment type="caution">
    <text evidence="2">The sequence shown here is derived from an EMBL/GenBank/DDBJ whole genome shotgun (WGS) entry which is preliminary data.</text>
</comment>